<dbReference type="OMA" id="ISSPIHC"/>
<feature type="domain" description="DUF6594" evidence="1">
    <location>
        <begin position="28"/>
        <end position="112"/>
    </location>
</feature>
<dbReference type="AlphaFoldDB" id="Q0URF3"/>
<evidence type="ECO:0000259" key="1">
    <source>
        <dbReference type="Pfam" id="PF20237"/>
    </source>
</evidence>
<dbReference type="PANTHER" id="PTHR34502:SF4">
    <property type="entry name" value="DUF6594 DOMAIN-CONTAINING PROTEIN"/>
    <property type="match status" value="1"/>
</dbReference>
<sequence length="121" mass="14082">MSILPLANKPFKPSNQDLGEKPWKYRGYHQFTSFVASDDTFFVLRRFGKLSARILLSLQDEISELESKLESLESLFAHPNTPDTHNGTFRGEISQDRKRYISSINKKLRDYTPIETRDSRD</sequence>
<accession>Q0URF3</accession>
<evidence type="ECO:0000313" key="3">
    <source>
        <dbReference type="Proteomes" id="UP000001055"/>
    </source>
</evidence>
<evidence type="ECO:0000313" key="2">
    <source>
        <dbReference type="EMBL" id="EAT86725.1"/>
    </source>
</evidence>
<dbReference type="PANTHER" id="PTHR34502">
    <property type="entry name" value="DUF6594 DOMAIN-CONTAINING PROTEIN-RELATED"/>
    <property type="match status" value="1"/>
</dbReference>
<organism evidence="2 3">
    <name type="scientific">Phaeosphaeria nodorum (strain SN15 / ATCC MYA-4574 / FGSC 10173)</name>
    <name type="common">Glume blotch fungus</name>
    <name type="synonym">Parastagonospora nodorum</name>
    <dbReference type="NCBI Taxonomy" id="321614"/>
    <lineage>
        <taxon>Eukaryota</taxon>
        <taxon>Fungi</taxon>
        <taxon>Dikarya</taxon>
        <taxon>Ascomycota</taxon>
        <taxon>Pezizomycotina</taxon>
        <taxon>Dothideomycetes</taxon>
        <taxon>Pleosporomycetidae</taxon>
        <taxon>Pleosporales</taxon>
        <taxon>Pleosporineae</taxon>
        <taxon>Phaeosphaeriaceae</taxon>
        <taxon>Parastagonospora</taxon>
    </lineage>
</organism>
<protein>
    <recommendedName>
        <fullName evidence="1">DUF6594 domain-containing protein</fullName>
    </recommendedName>
</protein>
<dbReference type="KEGG" id="pno:SNOG_05661"/>
<reference evidence="3" key="1">
    <citation type="journal article" date="2007" name="Plant Cell">
        <title>Dothideomycete-plant interactions illuminated by genome sequencing and EST analysis of the wheat pathogen Stagonospora nodorum.</title>
        <authorList>
            <person name="Hane J.K."/>
            <person name="Lowe R.G."/>
            <person name="Solomon P.S."/>
            <person name="Tan K.C."/>
            <person name="Schoch C.L."/>
            <person name="Spatafora J.W."/>
            <person name="Crous P.W."/>
            <person name="Kodira C."/>
            <person name="Birren B.W."/>
            <person name="Galagan J.E."/>
            <person name="Torriani S.F."/>
            <person name="McDonald B.A."/>
            <person name="Oliver R.P."/>
        </authorList>
    </citation>
    <scope>NUCLEOTIDE SEQUENCE [LARGE SCALE GENOMIC DNA]</scope>
    <source>
        <strain evidence="3">SN15 / ATCC MYA-4574 / FGSC 10173</strain>
    </source>
</reference>
<dbReference type="VEuPathDB" id="FungiDB:JI435_128350"/>
<dbReference type="EMBL" id="CH445332">
    <property type="protein sequence ID" value="EAT86725.1"/>
    <property type="molecule type" value="Genomic_DNA"/>
</dbReference>
<dbReference type="Pfam" id="PF20237">
    <property type="entry name" value="DUF6594"/>
    <property type="match status" value="1"/>
</dbReference>
<dbReference type="RefSeq" id="XP_001796059.1">
    <property type="nucleotide sequence ID" value="XM_001796007.1"/>
</dbReference>
<name>Q0URF3_PHANO</name>
<proteinExistence type="predicted"/>
<gene>
    <name evidence="2" type="ORF">SNOG_05661</name>
</gene>
<dbReference type="InterPro" id="IPR046529">
    <property type="entry name" value="DUF6594"/>
</dbReference>
<dbReference type="GeneID" id="5972936"/>
<dbReference type="InParanoid" id="Q0URF3"/>
<dbReference type="Proteomes" id="UP000001055">
    <property type="component" value="Unassembled WGS sequence"/>
</dbReference>